<comment type="caution">
    <text evidence="1">The sequence shown here is derived from an EMBL/GenBank/DDBJ whole genome shotgun (WGS) entry which is preliminary data.</text>
</comment>
<evidence type="ECO:0008006" key="3">
    <source>
        <dbReference type="Google" id="ProtNLM"/>
    </source>
</evidence>
<evidence type="ECO:0000313" key="1">
    <source>
        <dbReference type="EMBL" id="CAL1672949.1"/>
    </source>
</evidence>
<dbReference type="EMBL" id="CAXIPU020001213">
    <property type="protein sequence ID" value="CAL1672949.1"/>
    <property type="molecule type" value="Genomic_DNA"/>
</dbReference>
<sequence length="75" mass="8177">MDLLLSIALLIGSMLRMRMGLFMMVGGGLLALVNFSKSWVGLELIEMAQCRKVCAITSSSVLCLQLGKLRRLGSM</sequence>
<dbReference type="Proteomes" id="UP001497644">
    <property type="component" value="Unassembled WGS sequence"/>
</dbReference>
<proteinExistence type="predicted"/>
<dbReference type="AlphaFoldDB" id="A0AAV2MZL2"/>
<gene>
    <name evidence="1" type="ORF">LPLAT_LOCUS13744</name>
</gene>
<reference evidence="1" key="1">
    <citation type="submission" date="2024-04" db="EMBL/GenBank/DDBJ databases">
        <authorList>
            <consortium name="Molecular Ecology Group"/>
        </authorList>
    </citation>
    <scope>NUCLEOTIDE SEQUENCE</scope>
</reference>
<name>A0AAV2MZL2_9HYME</name>
<protein>
    <recommendedName>
        <fullName evidence="3">NADH dehydrogenase subunit 4L</fullName>
    </recommendedName>
</protein>
<organism evidence="1 2">
    <name type="scientific">Lasius platythorax</name>
    <dbReference type="NCBI Taxonomy" id="488582"/>
    <lineage>
        <taxon>Eukaryota</taxon>
        <taxon>Metazoa</taxon>
        <taxon>Ecdysozoa</taxon>
        <taxon>Arthropoda</taxon>
        <taxon>Hexapoda</taxon>
        <taxon>Insecta</taxon>
        <taxon>Pterygota</taxon>
        <taxon>Neoptera</taxon>
        <taxon>Endopterygota</taxon>
        <taxon>Hymenoptera</taxon>
        <taxon>Apocrita</taxon>
        <taxon>Aculeata</taxon>
        <taxon>Formicoidea</taxon>
        <taxon>Formicidae</taxon>
        <taxon>Formicinae</taxon>
        <taxon>Lasius</taxon>
        <taxon>Lasius</taxon>
    </lineage>
</organism>
<keyword evidence="2" id="KW-1185">Reference proteome</keyword>
<evidence type="ECO:0000313" key="2">
    <source>
        <dbReference type="Proteomes" id="UP001497644"/>
    </source>
</evidence>
<accession>A0AAV2MZL2</accession>